<accession>A0A1G6GS33</accession>
<feature type="region of interest" description="Disordered" evidence="7">
    <location>
        <begin position="70"/>
        <end position="91"/>
    </location>
</feature>
<name>A0A1G6GS33_9MICO</name>
<reference evidence="9 10" key="1">
    <citation type="submission" date="2016-09" db="EMBL/GenBank/DDBJ databases">
        <authorList>
            <person name="Capua I."/>
            <person name="De Benedictis P."/>
            <person name="Joannis T."/>
            <person name="Lombin L.H."/>
            <person name="Cattoli G."/>
        </authorList>
    </citation>
    <scope>NUCLEOTIDE SEQUENCE [LARGE SCALE GENOMIC DNA]</scope>
    <source>
        <strain evidence="9 10">ISLP-3</strain>
    </source>
</reference>
<comment type="similarity">
    <text evidence="1 6">Belongs to the acylphosphatase family.</text>
</comment>
<evidence type="ECO:0000259" key="8">
    <source>
        <dbReference type="PROSITE" id="PS51160"/>
    </source>
</evidence>
<dbReference type="EC" id="3.6.1.7" evidence="2 5"/>
<dbReference type="EMBL" id="FMYH01000001">
    <property type="protein sequence ID" value="SDB84731.1"/>
    <property type="molecule type" value="Genomic_DNA"/>
</dbReference>
<evidence type="ECO:0000256" key="2">
    <source>
        <dbReference type="ARBA" id="ARBA00012150"/>
    </source>
</evidence>
<keyword evidence="5" id="KW-0378">Hydrolase</keyword>
<dbReference type="InterPro" id="IPR001792">
    <property type="entry name" value="Acylphosphatase-like_dom"/>
</dbReference>
<dbReference type="STRING" id="1814289.SAMN05216410_0414"/>
<dbReference type="PANTHER" id="PTHR47268:SF4">
    <property type="entry name" value="ACYLPHOSPHATASE"/>
    <property type="match status" value="1"/>
</dbReference>
<sequence length="91" mass="9709">MIRVRAVVTGTVQGVGFRYATYREAQRLGLAGLVRNQADGGVEVEAEGDADAVGQLVTWLKAGPAHARVRQVRVSGREPRGDTGFEVEGDT</sequence>
<dbReference type="SUPFAM" id="SSF54975">
    <property type="entry name" value="Acylphosphatase/BLUF domain-like"/>
    <property type="match status" value="1"/>
</dbReference>
<comment type="catalytic activity">
    <reaction evidence="4 5">
        <text>an acyl phosphate + H2O = a carboxylate + phosphate + H(+)</text>
        <dbReference type="Rhea" id="RHEA:14965"/>
        <dbReference type="ChEBI" id="CHEBI:15377"/>
        <dbReference type="ChEBI" id="CHEBI:15378"/>
        <dbReference type="ChEBI" id="CHEBI:29067"/>
        <dbReference type="ChEBI" id="CHEBI:43474"/>
        <dbReference type="ChEBI" id="CHEBI:59918"/>
        <dbReference type="EC" id="3.6.1.7"/>
    </reaction>
</comment>
<evidence type="ECO:0000256" key="6">
    <source>
        <dbReference type="RuleBase" id="RU004168"/>
    </source>
</evidence>
<evidence type="ECO:0000256" key="5">
    <source>
        <dbReference type="PROSITE-ProRule" id="PRU00520"/>
    </source>
</evidence>
<dbReference type="PANTHER" id="PTHR47268">
    <property type="entry name" value="ACYLPHOSPHATASE"/>
    <property type="match status" value="1"/>
</dbReference>
<dbReference type="OrthoDB" id="3182027at2"/>
<dbReference type="PROSITE" id="PS51160">
    <property type="entry name" value="ACYLPHOSPHATASE_3"/>
    <property type="match status" value="1"/>
</dbReference>
<evidence type="ECO:0000313" key="9">
    <source>
        <dbReference type="EMBL" id="SDB84731.1"/>
    </source>
</evidence>
<dbReference type="GO" id="GO:0003998">
    <property type="term" value="F:acylphosphatase activity"/>
    <property type="evidence" value="ECO:0007669"/>
    <property type="project" value="UniProtKB-EC"/>
</dbReference>
<feature type="active site" evidence="5">
    <location>
        <position position="18"/>
    </location>
</feature>
<dbReference type="AlphaFoldDB" id="A0A1G6GS33"/>
<dbReference type="InterPro" id="IPR036046">
    <property type="entry name" value="Acylphosphatase-like_dom_sf"/>
</dbReference>
<evidence type="ECO:0000256" key="4">
    <source>
        <dbReference type="ARBA" id="ARBA00047645"/>
    </source>
</evidence>
<protein>
    <recommendedName>
        <fullName evidence="3 5">acylphosphatase</fullName>
        <ecNumber evidence="2 5">3.6.1.7</ecNumber>
    </recommendedName>
</protein>
<dbReference type="InterPro" id="IPR020456">
    <property type="entry name" value="Acylphosphatase"/>
</dbReference>
<dbReference type="InterPro" id="IPR017968">
    <property type="entry name" value="Acylphosphatase_CS"/>
</dbReference>
<dbReference type="Pfam" id="PF00708">
    <property type="entry name" value="Acylphosphatase"/>
    <property type="match status" value="1"/>
</dbReference>
<evidence type="ECO:0000256" key="1">
    <source>
        <dbReference type="ARBA" id="ARBA00005614"/>
    </source>
</evidence>
<evidence type="ECO:0000256" key="3">
    <source>
        <dbReference type="ARBA" id="ARBA00015991"/>
    </source>
</evidence>
<gene>
    <name evidence="9" type="ORF">SAMN05216410_0414</name>
</gene>
<feature type="active site" evidence="5">
    <location>
        <position position="36"/>
    </location>
</feature>
<dbReference type="Proteomes" id="UP000199039">
    <property type="component" value="Unassembled WGS sequence"/>
</dbReference>
<feature type="domain" description="Acylphosphatase-like" evidence="8">
    <location>
        <begin position="3"/>
        <end position="89"/>
    </location>
</feature>
<dbReference type="Gene3D" id="3.30.70.100">
    <property type="match status" value="1"/>
</dbReference>
<dbReference type="PROSITE" id="PS00150">
    <property type="entry name" value="ACYLPHOSPHATASE_1"/>
    <property type="match status" value="1"/>
</dbReference>
<evidence type="ECO:0000313" key="10">
    <source>
        <dbReference type="Proteomes" id="UP000199039"/>
    </source>
</evidence>
<keyword evidence="10" id="KW-1185">Reference proteome</keyword>
<dbReference type="PRINTS" id="PR00112">
    <property type="entry name" value="ACYLPHPHTASE"/>
</dbReference>
<evidence type="ECO:0000256" key="7">
    <source>
        <dbReference type="SAM" id="MobiDB-lite"/>
    </source>
</evidence>
<dbReference type="NCBIfam" id="NF011000">
    <property type="entry name" value="PRK14426.1"/>
    <property type="match status" value="1"/>
</dbReference>
<organism evidence="9 10">
    <name type="scientific">Sanguibacter gelidistatuariae</name>
    <dbReference type="NCBI Taxonomy" id="1814289"/>
    <lineage>
        <taxon>Bacteria</taxon>
        <taxon>Bacillati</taxon>
        <taxon>Actinomycetota</taxon>
        <taxon>Actinomycetes</taxon>
        <taxon>Micrococcales</taxon>
        <taxon>Sanguibacteraceae</taxon>
        <taxon>Sanguibacter</taxon>
    </lineage>
</organism>
<dbReference type="RefSeq" id="WP_093180427.1">
    <property type="nucleotide sequence ID" value="NZ_FMYH01000001.1"/>
</dbReference>
<proteinExistence type="inferred from homology"/>